<dbReference type="EMBL" id="CP022198">
    <property type="protein sequence ID" value="AXA68170.1"/>
    <property type="molecule type" value="Genomic_DNA"/>
</dbReference>
<dbReference type="InterPro" id="IPR009956">
    <property type="entry name" value="Post-segregation_anti-tox_CcdA"/>
</dbReference>
<gene>
    <name evidence="2" type="ORF">CE139_21000</name>
</gene>
<accession>A0A2Z5AFX6</accession>
<dbReference type="Proteomes" id="UP000250579">
    <property type="component" value="Chromosome"/>
</dbReference>
<organism evidence="2 3">
    <name type="scientific">Pseudomonas oryzihabitans</name>
    <dbReference type="NCBI Taxonomy" id="47885"/>
    <lineage>
        <taxon>Bacteria</taxon>
        <taxon>Pseudomonadati</taxon>
        <taxon>Pseudomonadota</taxon>
        <taxon>Gammaproteobacteria</taxon>
        <taxon>Pseudomonadales</taxon>
        <taxon>Pseudomonadaceae</taxon>
        <taxon>Pseudomonas</taxon>
    </lineage>
</organism>
<evidence type="ECO:0000256" key="1">
    <source>
        <dbReference type="ARBA" id="ARBA00022649"/>
    </source>
</evidence>
<name>A0A2Z5AFX6_9PSED</name>
<dbReference type="AlphaFoldDB" id="A0A2Z5AFX6"/>
<evidence type="ECO:0000313" key="3">
    <source>
        <dbReference type="Proteomes" id="UP000250579"/>
    </source>
</evidence>
<sequence length="53" mass="6277">MPTDHNREHPIDKPDDANQAQRAEWLEANQWAIQAYNQHVEDMPLFGDDIRTF</sequence>
<evidence type="ECO:0000313" key="2">
    <source>
        <dbReference type="EMBL" id="AXA68170.1"/>
    </source>
</evidence>
<reference evidence="2 3" key="1">
    <citation type="submission" date="2017-06" db="EMBL/GenBank/DDBJ databases">
        <title>Evolution towards high GC content and high-temperature stress adaptation in endophytic Pseudomonas oryzihabitans impacted its plant-growth promoting traits.</title>
        <authorList>
            <person name="Nascimento F.X."/>
        </authorList>
    </citation>
    <scope>NUCLEOTIDE SEQUENCE [LARGE SCALE GENOMIC DNA]</scope>
    <source>
        <strain evidence="2 3">MS8</strain>
    </source>
</reference>
<proteinExistence type="predicted"/>
<dbReference type="Pfam" id="PF07362">
    <property type="entry name" value="CcdA"/>
    <property type="match status" value="1"/>
</dbReference>
<dbReference type="RefSeq" id="WP_208692186.1">
    <property type="nucleotide sequence ID" value="NZ_CP022198.1"/>
</dbReference>
<protein>
    <recommendedName>
        <fullName evidence="4">Post-segregation antitoxin CcdA</fullName>
    </recommendedName>
</protein>
<evidence type="ECO:0008006" key="4">
    <source>
        <dbReference type="Google" id="ProtNLM"/>
    </source>
</evidence>
<keyword evidence="1" id="KW-1277">Toxin-antitoxin system</keyword>